<dbReference type="STRING" id="1183438.GKIL_0559"/>
<dbReference type="AlphaFoldDB" id="U5QGP9"/>
<dbReference type="Proteomes" id="UP000017396">
    <property type="component" value="Chromosome"/>
</dbReference>
<keyword evidence="1" id="KW-0378">Hydrolase</keyword>
<gene>
    <name evidence="1" type="ORF">GKIL_0559</name>
</gene>
<reference evidence="1 2" key="1">
    <citation type="journal article" date="2013" name="PLoS ONE">
        <title>Cultivation and Complete Genome Sequencing of Gloeobacter kilaueensis sp. nov., from a Lava Cave in Kilauea Caldera, Hawai'i.</title>
        <authorList>
            <person name="Saw J.H."/>
            <person name="Schatz M."/>
            <person name="Brown M.V."/>
            <person name="Kunkel D.D."/>
            <person name="Foster J.S."/>
            <person name="Shick H."/>
            <person name="Christensen S."/>
            <person name="Hou S."/>
            <person name="Wan X."/>
            <person name="Donachie S.P."/>
        </authorList>
    </citation>
    <scope>NUCLEOTIDE SEQUENCE [LARGE SCALE GENOMIC DNA]</scope>
    <source>
        <strain evidence="2">JS</strain>
    </source>
</reference>
<organism evidence="1 2">
    <name type="scientific">Gloeobacter kilaueensis (strain ATCC BAA-2537 / CCAP 1431/1 / ULC 316 / JS1)</name>
    <dbReference type="NCBI Taxonomy" id="1183438"/>
    <lineage>
        <taxon>Bacteria</taxon>
        <taxon>Bacillati</taxon>
        <taxon>Cyanobacteriota</taxon>
        <taxon>Cyanophyceae</taxon>
        <taxon>Gloeobacterales</taxon>
        <taxon>Gloeobacteraceae</taxon>
        <taxon>Gloeobacter</taxon>
    </lineage>
</organism>
<dbReference type="OrthoDB" id="9814760at2"/>
<dbReference type="EMBL" id="CP003587">
    <property type="protein sequence ID" value="AGY56805.1"/>
    <property type="molecule type" value="Genomic_DNA"/>
</dbReference>
<dbReference type="InterPro" id="IPR029058">
    <property type="entry name" value="AB_hydrolase_fold"/>
</dbReference>
<proteinExistence type="predicted"/>
<dbReference type="GO" id="GO:0016787">
    <property type="term" value="F:hydrolase activity"/>
    <property type="evidence" value="ECO:0007669"/>
    <property type="project" value="UniProtKB-KW"/>
</dbReference>
<dbReference type="eggNOG" id="COG4188">
    <property type="taxonomic scope" value="Bacteria"/>
</dbReference>
<dbReference type="Gene3D" id="3.40.50.1820">
    <property type="entry name" value="alpha/beta hydrolase"/>
    <property type="match status" value="1"/>
</dbReference>
<protein>
    <submittedName>
        <fullName evidence="1">Dienelactone hydrolase</fullName>
    </submittedName>
</protein>
<keyword evidence="2" id="KW-1185">Reference proteome</keyword>
<dbReference type="KEGG" id="glj:GKIL_0559"/>
<evidence type="ECO:0000313" key="2">
    <source>
        <dbReference type="Proteomes" id="UP000017396"/>
    </source>
</evidence>
<dbReference type="SUPFAM" id="SSF53474">
    <property type="entry name" value="alpha/beta-Hydrolases"/>
    <property type="match status" value="1"/>
</dbReference>
<dbReference type="RefSeq" id="WP_023171837.1">
    <property type="nucleotide sequence ID" value="NC_022600.1"/>
</dbReference>
<sequence length="203" mass="21918">MLIARPRQLSALIDALLADSVFAPHIQAEQIGAAGFSAGGFTVLTLAGAKPEFGLLSQYCRKYPTDRNFCGPRQRRTARAGLTVQADARVRAVFAIAPVGVFFDRASLAPVTIPVYLYAAQKDAVLLPSENADRIRKDLPHPPEYKQVAGAGHYVFLAPCTSEQAAFIPNLCSDPPGVDRRAIHTRLNTDAVAFFTRVLAGLQ</sequence>
<dbReference type="HOGENOM" id="CLU_1347322_0_0_3"/>
<evidence type="ECO:0000313" key="1">
    <source>
        <dbReference type="EMBL" id="AGY56805.1"/>
    </source>
</evidence>
<name>U5QGP9_GLOK1</name>
<accession>U5QGP9</accession>